<dbReference type="PROSITE" id="PS51318">
    <property type="entry name" value="TAT"/>
    <property type="match status" value="1"/>
</dbReference>
<evidence type="ECO:0000313" key="3">
    <source>
        <dbReference type="Proteomes" id="UP000431269"/>
    </source>
</evidence>
<protein>
    <recommendedName>
        <fullName evidence="1">DUF1214 domain-containing protein</fullName>
    </recommendedName>
</protein>
<dbReference type="SUPFAM" id="SSF160935">
    <property type="entry name" value="VPA0735-like"/>
    <property type="match status" value="1"/>
</dbReference>
<evidence type="ECO:0000313" key="2">
    <source>
        <dbReference type="EMBL" id="QGZ96172.1"/>
    </source>
</evidence>
<sequence length="456" mass="50858">MTKAICVTRRGALQGAAGAAAACATEGAGMADELPPWRRYAPPGSGATAPELEHGEISEADGWRRYNAAIEEVRELILTSPLTNHDPQTRAEALAILPQIQAQAYLLAVAPRQDYPRFYLHEYFDPSIFSYNLPNPDFVYRTAFLDGRRIYRIVGRRGDCAWVNFQAFNSFSGVGNANPRALGNWDIDGFVDDANGELEIFVGGPQRERNWIPLDPESRNNWLLVRHLVYEGQSLPPLRIEAADGLRPDTMILSEGELGRRLALGGEIVKYIVTRMTYARVQEVVLREAGGTNAFHTVVGRDEKDAKDGASPLAAYQIAVYEIEPEEALIFEVAPPPSRYWSVQLGDILNQTRDFVHHATHVNDRTAVADADGRVRIVLCSGDPGTSNWLDAMGSVFGRVVWRWYGAEHVETPTIRRVKRVDVRQYLPTESRGVTAAERAAQLRRRRDFHAGLYGF</sequence>
<proteinExistence type="predicted"/>
<keyword evidence="3" id="KW-1185">Reference proteome</keyword>
<dbReference type="InterPro" id="IPR010621">
    <property type="entry name" value="DUF1214"/>
</dbReference>
<accession>A0A6I6MX22</accession>
<dbReference type="Gene3D" id="2.60.120.1600">
    <property type="match status" value="1"/>
</dbReference>
<reference evidence="3" key="1">
    <citation type="submission" date="2019-12" db="EMBL/GenBank/DDBJ databases">
        <title>Complete genome of Terracaulis silvestris 0127_4.</title>
        <authorList>
            <person name="Vieira S."/>
            <person name="Riedel T."/>
            <person name="Sproer C."/>
            <person name="Pascual J."/>
            <person name="Boedeker C."/>
            <person name="Overmann J."/>
        </authorList>
    </citation>
    <scope>NUCLEOTIDE SEQUENCE [LARGE SCALE GENOMIC DNA]</scope>
    <source>
        <strain evidence="3">0127_4</strain>
    </source>
</reference>
<dbReference type="Proteomes" id="UP000431269">
    <property type="component" value="Chromosome"/>
</dbReference>
<dbReference type="PROSITE" id="PS51257">
    <property type="entry name" value="PROKAR_LIPOPROTEIN"/>
    <property type="match status" value="1"/>
</dbReference>
<name>A0A6I6MX22_9CAUL</name>
<dbReference type="EMBL" id="CP047045">
    <property type="protein sequence ID" value="QGZ96172.1"/>
    <property type="molecule type" value="Genomic_DNA"/>
</dbReference>
<dbReference type="InterPro" id="IPR006311">
    <property type="entry name" value="TAT_signal"/>
</dbReference>
<evidence type="ECO:0000259" key="1">
    <source>
        <dbReference type="Pfam" id="PF06742"/>
    </source>
</evidence>
<dbReference type="KEGG" id="tsv:DSM104635_03030"/>
<gene>
    <name evidence="2" type="ORF">DSM104635_03030</name>
</gene>
<feature type="domain" description="DUF1214" evidence="1">
    <location>
        <begin position="332"/>
        <end position="408"/>
    </location>
</feature>
<dbReference type="RefSeq" id="WP_158766979.1">
    <property type="nucleotide sequence ID" value="NZ_CP047045.1"/>
</dbReference>
<dbReference type="AlphaFoldDB" id="A0A6I6MX22"/>
<organism evidence="2 3">
    <name type="scientific">Terricaulis silvestris</name>
    <dbReference type="NCBI Taxonomy" id="2686094"/>
    <lineage>
        <taxon>Bacteria</taxon>
        <taxon>Pseudomonadati</taxon>
        <taxon>Pseudomonadota</taxon>
        <taxon>Alphaproteobacteria</taxon>
        <taxon>Caulobacterales</taxon>
        <taxon>Caulobacteraceae</taxon>
        <taxon>Terricaulis</taxon>
    </lineage>
</organism>
<dbReference type="Pfam" id="PF06742">
    <property type="entry name" value="DUF1214"/>
    <property type="match status" value="1"/>
</dbReference>